<sequence length="111" mass="12961">MENSLFRAATGYDVEELKTVVEEDKNGKKKTRIENVKRHIPANPTAMIFWLKNRAPNEWNDRREILIDTKAAELERKQLFLDMIDADIVEAKYEAIEESSYIEEGFEEPDA</sequence>
<accession>A0ABW0W2X9</accession>
<dbReference type="RefSeq" id="WP_379190022.1">
    <property type="nucleotide sequence ID" value="NZ_JBHSOW010000076.1"/>
</dbReference>
<comment type="caution">
    <text evidence="1">The sequence shown here is derived from an EMBL/GenBank/DDBJ whole genome shotgun (WGS) entry which is preliminary data.</text>
</comment>
<evidence type="ECO:0008006" key="3">
    <source>
        <dbReference type="Google" id="ProtNLM"/>
    </source>
</evidence>
<evidence type="ECO:0000313" key="2">
    <source>
        <dbReference type="Proteomes" id="UP001596047"/>
    </source>
</evidence>
<dbReference type="Proteomes" id="UP001596047">
    <property type="component" value="Unassembled WGS sequence"/>
</dbReference>
<gene>
    <name evidence="1" type="ORF">ACFPYJ_20240</name>
</gene>
<protein>
    <recommendedName>
        <fullName evidence="3">Transposase</fullName>
    </recommendedName>
</protein>
<name>A0ABW0W2X9_9BACL</name>
<evidence type="ECO:0000313" key="1">
    <source>
        <dbReference type="EMBL" id="MFC5651399.1"/>
    </source>
</evidence>
<keyword evidence="2" id="KW-1185">Reference proteome</keyword>
<reference evidence="2" key="1">
    <citation type="journal article" date="2019" name="Int. J. Syst. Evol. Microbiol.">
        <title>The Global Catalogue of Microorganisms (GCM) 10K type strain sequencing project: providing services to taxonomists for standard genome sequencing and annotation.</title>
        <authorList>
            <consortium name="The Broad Institute Genomics Platform"/>
            <consortium name="The Broad Institute Genome Sequencing Center for Infectious Disease"/>
            <person name="Wu L."/>
            <person name="Ma J."/>
        </authorList>
    </citation>
    <scope>NUCLEOTIDE SEQUENCE [LARGE SCALE GENOMIC DNA]</scope>
    <source>
        <strain evidence="2">CGMCC 1.3240</strain>
    </source>
</reference>
<dbReference type="EMBL" id="JBHSOW010000076">
    <property type="protein sequence ID" value="MFC5651399.1"/>
    <property type="molecule type" value="Genomic_DNA"/>
</dbReference>
<organism evidence="1 2">
    <name type="scientific">Paenibacillus solisilvae</name>
    <dbReference type="NCBI Taxonomy" id="2486751"/>
    <lineage>
        <taxon>Bacteria</taxon>
        <taxon>Bacillati</taxon>
        <taxon>Bacillota</taxon>
        <taxon>Bacilli</taxon>
        <taxon>Bacillales</taxon>
        <taxon>Paenibacillaceae</taxon>
        <taxon>Paenibacillus</taxon>
    </lineage>
</organism>
<proteinExistence type="predicted"/>